<evidence type="ECO:0000256" key="3">
    <source>
        <dbReference type="ARBA" id="ARBA00023136"/>
    </source>
</evidence>
<sequence>MSGSGLAGVGVLHIFSEIPRFKLMLNELDRTWFHLIVNGAFAPFFLIYSHFPKMTVSTFVKILLLSLLDLYFLGMKNTTTTSAAAVITILLAFTFVMACIARLQKVNIRAIHSYAKVVGTIVTVAGAMIMTLIRGPLIDLFHSGETNLHNLIKGILMITTMSFSKASFMILQMTWICLFGTIEGSIVALIMQRVNANGVYIGT</sequence>
<proteinExistence type="predicted"/>
<feature type="transmembrane region" description="Helical" evidence="4">
    <location>
        <begin position="32"/>
        <end position="51"/>
    </location>
</feature>
<dbReference type="GO" id="GO:0022857">
    <property type="term" value="F:transmembrane transporter activity"/>
    <property type="evidence" value="ECO:0007669"/>
    <property type="project" value="InterPro"/>
</dbReference>
<evidence type="ECO:0000313" key="6">
    <source>
        <dbReference type="Proteomes" id="UP001159364"/>
    </source>
</evidence>
<evidence type="ECO:0000256" key="4">
    <source>
        <dbReference type="SAM" id="Phobius"/>
    </source>
</evidence>
<dbReference type="GO" id="GO:0016020">
    <property type="term" value="C:membrane"/>
    <property type="evidence" value="ECO:0007669"/>
    <property type="project" value="InterPro"/>
</dbReference>
<dbReference type="PANTHER" id="PTHR31218">
    <property type="entry name" value="WAT1-RELATED PROTEIN"/>
    <property type="match status" value="1"/>
</dbReference>
<dbReference type="Proteomes" id="UP001159364">
    <property type="component" value="Linkage Group LG09"/>
</dbReference>
<keyword evidence="6" id="KW-1185">Reference proteome</keyword>
<feature type="transmembrane region" description="Helical" evidence="4">
    <location>
        <begin position="81"/>
        <end position="101"/>
    </location>
</feature>
<keyword evidence="2 4" id="KW-1133">Transmembrane helix</keyword>
<feature type="transmembrane region" description="Helical" evidence="4">
    <location>
        <begin position="166"/>
        <end position="190"/>
    </location>
</feature>
<reference evidence="5 6" key="1">
    <citation type="submission" date="2021-09" db="EMBL/GenBank/DDBJ databases">
        <title>Genomic insights and catalytic innovation underlie evolution of tropane alkaloids biosynthesis.</title>
        <authorList>
            <person name="Wang Y.-J."/>
            <person name="Tian T."/>
            <person name="Huang J.-P."/>
            <person name="Huang S.-X."/>
        </authorList>
    </citation>
    <scope>NUCLEOTIDE SEQUENCE [LARGE SCALE GENOMIC DNA]</scope>
    <source>
        <strain evidence="5">KIB-2018</strain>
        <tissue evidence="5">Leaf</tissue>
    </source>
</reference>
<keyword evidence="1 4" id="KW-0812">Transmembrane</keyword>
<dbReference type="AlphaFoldDB" id="A0AAV8SRU7"/>
<gene>
    <name evidence="5" type="ORF">K2173_015494</name>
</gene>
<evidence type="ECO:0000313" key="5">
    <source>
        <dbReference type="EMBL" id="KAJ8754982.1"/>
    </source>
</evidence>
<keyword evidence="3 4" id="KW-0472">Membrane</keyword>
<feature type="transmembrane region" description="Helical" evidence="4">
    <location>
        <begin position="113"/>
        <end position="133"/>
    </location>
</feature>
<organism evidence="5 6">
    <name type="scientific">Erythroxylum novogranatense</name>
    <dbReference type="NCBI Taxonomy" id="1862640"/>
    <lineage>
        <taxon>Eukaryota</taxon>
        <taxon>Viridiplantae</taxon>
        <taxon>Streptophyta</taxon>
        <taxon>Embryophyta</taxon>
        <taxon>Tracheophyta</taxon>
        <taxon>Spermatophyta</taxon>
        <taxon>Magnoliopsida</taxon>
        <taxon>eudicotyledons</taxon>
        <taxon>Gunneridae</taxon>
        <taxon>Pentapetalae</taxon>
        <taxon>rosids</taxon>
        <taxon>fabids</taxon>
        <taxon>Malpighiales</taxon>
        <taxon>Erythroxylaceae</taxon>
        <taxon>Erythroxylum</taxon>
    </lineage>
</organism>
<comment type="caution">
    <text evidence="5">The sequence shown here is derived from an EMBL/GenBank/DDBJ whole genome shotgun (WGS) entry which is preliminary data.</text>
</comment>
<accession>A0AAV8SRU7</accession>
<evidence type="ECO:0000256" key="1">
    <source>
        <dbReference type="ARBA" id="ARBA00022692"/>
    </source>
</evidence>
<protein>
    <submittedName>
        <fullName evidence="5">Uncharacterized protein</fullName>
    </submittedName>
</protein>
<feature type="transmembrane region" description="Helical" evidence="4">
    <location>
        <begin position="58"/>
        <end position="75"/>
    </location>
</feature>
<dbReference type="EMBL" id="JAIWQS010000009">
    <property type="protein sequence ID" value="KAJ8754982.1"/>
    <property type="molecule type" value="Genomic_DNA"/>
</dbReference>
<name>A0AAV8SRU7_9ROSI</name>
<dbReference type="InterPro" id="IPR030184">
    <property type="entry name" value="WAT1-related"/>
</dbReference>
<evidence type="ECO:0000256" key="2">
    <source>
        <dbReference type="ARBA" id="ARBA00022989"/>
    </source>
</evidence>